<reference evidence="3" key="1">
    <citation type="submission" date="2019-03" db="EMBL/GenBank/DDBJ databases">
        <authorList>
            <person name="Danneels B."/>
        </authorList>
    </citation>
    <scope>NUCLEOTIDE SEQUENCE</scope>
</reference>
<feature type="compositionally biased region" description="Basic and acidic residues" evidence="1">
    <location>
        <begin position="205"/>
        <end position="222"/>
    </location>
</feature>
<gene>
    <name evidence="2" type="ORF">ANDA3_2278</name>
    <name evidence="4" type="ORF">DAR2_2146</name>
    <name evidence="3" type="ORF">DAR3_2144</name>
</gene>
<feature type="region of interest" description="Disordered" evidence="1">
    <location>
        <begin position="84"/>
        <end position="222"/>
    </location>
</feature>
<proteinExistence type="predicted"/>
<accession>A0A484TT96</accession>
<feature type="compositionally biased region" description="Polar residues" evidence="1">
    <location>
        <begin position="174"/>
        <end position="183"/>
    </location>
</feature>
<name>A0A484TT96_9ZZZZ</name>
<protein>
    <submittedName>
        <fullName evidence="3">Putative Fe-S oxidoreductase</fullName>
    </submittedName>
</protein>
<dbReference type="EMBL" id="CAADIC010000027">
    <property type="protein sequence ID" value="VFR41426.1"/>
    <property type="molecule type" value="Genomic_DNA"/>
</dbReference>
<feature type="compositionally biased region" description="Basic and acidic residues" evidence="1">
    <location>
        <begin position="158"/>
        <end position="168"/>
    </location>
</feature>
<sequence>MARTLSGSALVRVLGAAATGTALMALALPALAQGANQPAFRYAPAADMARATPAPVIDVNPAPGTPLTPAAPAAVNHPMPRVLPGGAQVQVSSPGGPTPGQVYSTSQPAAPDPVTPITPAAKPATQSAKPAARPDKVYSTSPKPAAPKAAPKAARPAGETRAKPDIPDKVYGTRSLSTQQPATTRRERQVTPVQIQVEPVVPIRAPRDHYRDVRPRDPVPGR</sequence>
<dbReference type="EMBL" id="CAADIL010000034">
    <property type="protein sequence ID" value="VFR86393.1"/>
    <property type="molecule type" value="Genomic_DNA"/>
</dbReference>
<feature type="compositionally biased region" description="Low complexity" evidence="1">
    <location>
        <begin position="142"/>
        <end position="157"/>
    </location>
</feature>
<dbReference type="EMBL" id="CAADIJ010000020">
    <property type="protein sequence ID" value="VFR78138.1"/>
    <property type="molecule type" value="Genomic_DNA"/>
</dbReference>
<feature type="compositionally biased region" description="Low complexity" evidence="1">
    <location>
        <begin position="190"/>
        <end position="202"/>
    </location>
</feature>
<feature type="compositionally biased region" description="Polar residues" evidence="1">
    <location>
        <begin position="89"/>
        <end position="108"/>
    </location>
</feature>
<evidence type="ECO:0000313" key="3">
    <source>
        <dbReference type="EMBL" id="VFR78138.1"/>
    </source>
</evidence>
<evidence type="ECO:0000313" key="2">
    <source>
        <dbReference type="EMBL" id="VFR41426.1"/>
    </source>
</evidence>
<organism evidence="3">
    <name type="scientific">plant metagenome</name>
    <dbReference type="NCBI Taxonomy" id="1297885"/>
    <lineage>
        <taxon>unclassified sequences</taxon>
        <taxon>metagenomes</taxon>
        <taxon>organismal metagenomes</taxon>
    </lineage>
</organism>
<evidence type="ECO:0000313" key="4">
    <source>
        <dbReference type="EMBL" id="VFR86393.1"/>
    </source>
</evidence>
<evidence type="ECO:0000256" key="1">
    <source>
        <dbReference type="SAM" id="MobiDB-lite"/>
    </source>
</evidence>
<dbReference type="AlphaFoldDB" id="A0A484TT96"/>